<reference evidence="1 2" key="1">
    <citation type="submission" date="2014-04" db="EMBL/GenBank/DDBJ databases">
        <title>A new species of microsporidia sheds light on the evolution of extreme parasitism.</title>
        <authorList>
            <person name="Haag K.L."/>
            <person name="James T.Y."/>
            <person name="Larsson R."/>
            <person name="Schaer T.M."/>
            <person name="Refardt D."/>
            <person name="Pombert J.-F."/>
            <person name="Ebert D."/>
        </authorList>
    </citation>
    <scope>NUCLEOTIDE SEQUENCE [LARGE SCALE GENOMIC DNA]</scope>
    <source>
        <strain evidence="1 2">UGP3</strain>
        <tissue evidence="1">Spores</tissue>
    </source>
</reference>
<keyword evidence="2" id="KW-1185">Reference proteome</keyword>
<dbReference type="AlphaFoldDB" id="A0A098VN60"/>
<dbReference type="VEuPathDB" id="MicrosporidiaDB:DI09_67p50"/>
<proteinExistence type="predicted"/>
<dbReference type="Proteomes" id="UP000029725">
    <property type="component" value="Unassembled WGS sequence"/>
</dbReference>
<gene>
    <name evidence="1" type="ORF">DI09_67p50</name>
</gene>
<evidence type="ECO:0000313" key="2">
    <source>
        <dbReference type="Proteomes" id="UP000029725"/>
    </source>
</evidence>
<comment type="caution">
    <text evidence="1">The sequence shown here is derived from an EMBL/GenBank/DDBJ whole genome shotgun (WGS) entry which is preliminary data.</text>
</comment>
<dbReference type="EMBL" id="JMKJ01000576">
    <property type="protein sequence ID" value="KGG50517.1"/>
    <property type="molecule type" value="Genomic_DNA"/>
</dbReference>
<protein>
    <submittedName>
        <fullName evidence="1">Uncharacterized protein</fullName>
    </submittedName>
</protein>
<evidence type="ECO:0000313" key="1">
    <source>
        <dbReference type="EMBL" id="KGG50517.1"/>
    </source>
</evidence>
<name>A0A098VN60_9MICR</name>
<dbReference type="HOGENOM" id="CLU_1768559_0_0_1"/>
<dbReference type="GeneID" id="25260597"/>
<organism evidence="1 2">
    <name type="scientific">Mitosporidium daphniae</name>
    <dbReference type="NCBI Taxonomy" id="1485682"/>
    <lineage>
        <taxon>Eukaryota</taxon>
        <taxon>Fungi</taxon>
        <taxon>Fungi incertae sedis</taxon>
        <taxon>Microsporidia</taxon>
        <taxon>Mitosporidium</taxon>
    </lineage>
</organism>
<accession>A0A098VN60</accession>
<dbReference type="RefSeq" id="XP_013236968.1">
    <property type="nucleotide sequence ID" value="XM_013381514.1"/>
</dbReference>
<sequence length="147" mass="16913">MVLRKQNLETFCSFFSTESSSHLSNEQKCINYLLNLESYNESIRNLPSGNLSSNLYSILAKLFSDDHEIESLKDLNMSEVELFIFRKLIADLDQNVKAYVPNLAVIHEHLKNKLECTHSLHMKNGKNPFSIKAHMLDVMALTRRCPP</sequence>